<evidence type="ECO:0000256" key="4">
    <source>
        <dbReference type="ARBA" id="ARBA00022801"/>
    </source>
</evidence>
<dbReference type="SUPFAM" id="SSF52980">
    <property type="entry name" value="Restriction endonuclease-like"/>
    <property type="match status" value="1"/>
</dbReference>
<dbReference type="Gene3D" id="3.40.960.10">
    <property type="entry name" value="VSR Endonuclease"/>
    <property type="match status" value="1"/>
</dbReference>
<dbReference type="Pfam" id="PF03852">
    <property type="entry name" value="Vsr"/>
    <property type="match status" value="1"/>
</dbReference>
<evidence type="ECO:0000256" key="6">
    <source>
        <dbReference type="SAM" id="MobiDB-lite"/>
    </source>
</evidence>
<reference evidence="7" key="1">
    <citation type="journal article" date="2012" name="PLoS ONE">
        <title>Gene sets for utilization of primary and secondary nutrition supplies in the distal gut of endangered iberian lynx.</title>
        <authorList>
            <person name="Alcaide M."/>
            <person name="Messina E."/>
            <person name="Richter M."/>
            <person name="Bargiela R."/>
            <person name="Peplies J."/>
            <person name="Huws S.A."/>
            <person name="Newbold C.J."/>
            <person name="Golyshin P.N."/>
            <person name="Simon M.A."/>
            <person name="Lopez G."/>
            <person name="Yakimov M.M."/>
            <person name="Ferrer M."/>
        </authorList>
    </citation>
    <scope>NUCLEOTIDE SEQUENCE</scope>
</reference>
<protein>
    <submittedName>
        <fullName evidence="7">DNA mismatch endonuclease Vsr</fullName>
        <ecNumber evidence="7">3.1.-.-</ecNumber>
    </submittedName>
</protein>
<gene>
    <name evidence="7" type="ORF">EVA_14762</name>
</gene>
<dbReference type="GO" id="GO:0006298">
    <property type="term" value="P:mismatch repair"/>
    <property type="evidence" value="ECO:0007669"/>
    <property type="project" value="InterPro"/>
</dbReference>
<dbReference type="NCBIfam" id="TIGR00632">
    <property type="entry name" value="vsr"/>
    <property type="match status" value="1"/>
</dbReference>
<sequence>LSMSCFFCRIAEGEGEPRRNDRQRELRWVPKASLAELEWMPADVELVEVIARLGEREQEEALVRRRAAVRKSMQGNKRRDTKPELLVRRRLRAAGLTGYRLDWAKAPGRPDIAFPGRKVAIFVNGCYWHRCPNCNPSMPSKNVEFWEAKFRRNVERDKRALAELDDLGWTAITVWECELKRDAIDATMERVIETVRAAGAGTAQPKPSGEEHGEPSEEEHGEPSDNE</sequence>
<feature type="region of interest" description="Disordered" evidence="6">
    <location>
        <begin position="195"/>
        <end position="227"/>
    </location>
</feature>
<keyword evidence="1" id="KW-0540">Nuclease</keyword>
<dbReference type="CDD" id="cd00221">
    <property type="entry name" value="Vsr"/>
    <property type="match status" value="1"/>
</dbReference>
<evidence type="ECO:0000256" key="2">
    <source>
        <dbReference type="ARBA" id="ARBA00022759"/>
    </source>
</evidence>
<dbReference type="AlphaFoldDB" id="J9CB57"/>
<evidence type="ECO:0000313" key="7">
    <source>
        <dbReference type="EMBL" id="EJW97130.1"/>
    </source>
</evidence>
<dbReference type="GO" id="GO:0016787">
    <property type="term" value="F:hydrolase activity"/>
    <property type="evidence" value="ECO:0007669"/>
    <property type="project" value="UniProtKB-KW"/>
</dbReference>
<evidence type="ECO:0000256" key="1">
    <source>
        <dbReference type="ARBA" id="ARBA00022722"/>
    </source>
</evidence>
<dbReference type="InterPro" id="IPR004603">
    <property type="entry name" value="DNA_mismatch_endonuc_vsr"/>
</dbReference>
<proteinExistence type="predicted"/>
<dbReference type="EC" id="3.1.-.-" evidence="7"/>
<comment type="caution">
    <text evidence="7">The sequence shown here is derived from an EMBL/GenBank/DDBJ whole genome shotgun (WGS) entry which is preliminary data.</text>
</comment>
<evidence type="ECO:0000256" key="5">
    <source>
        <dbReference type="ARBA" id="ARBA00023204"/>
    </source>
</evidence>
<dbReference type="GO" id="GO:0004519">
    <property type="term" value="F:endonuclease activity"/>
    <property type="evidence" value="ECO:0007669"/>
    <property type="project" value="UniProtKB-KW"/>
</dbReference>
<feature type="compositionally biased region" description="Acidic residues" evidence="6">
    <location>
        <begin position="216"/>
        <end position="227"/>
    </location>
</feature>
<name>J9CB57_9ZZZZ</name>
<keyword evidence="2 7" id="KW-0255">Endonuclease</keyword>
<keyword evidence="4 7" id="KW-0378">Hydrolase</keyword>
<accession>J9CB57</accession>
<evidence type="ECO:0000256" key="3">
    <source>
        <dbReference type="ARBA" id="ARBA00022763"/>
    </source>
</evidence>
<keyword evidence="3" id="KW-0227">DNA damage</keyword>
<organism evidence="7">
    <name type="scientific">gut metagenome</name>
    <dbReference type="NCBI Taxonomy" id="749906"/>
    <lineage>
        <taxon>unclassified sequences</taxon>
        <taxon>metagenomes</taxon>
        <taxon>organismal metagenomes</taxon>
    </lineage>
</organism>
<feature type="non-terminal residue" evidence="7">
    <location>
        <position position="1"/>
    </location>
</feature>
<dbReference type="EMBL" id="AMCI01004926">
    <property type="protein sequence ID" value="EJW97130.1"/>
    <property type="molecule type" value="Genomic_DNA"/>
</dbReference>
<keyword evidence="5" id="KW-0234">DNA repair</keyword>
<dbReference type="InterPro" id="IPR011335">
    <property type="entry name" value="Restrct_endonuc-II-like"/>
</dbReference>